<sequence length="255" mass="27688">MIKPEAPAPPLVSLRNLSVELGGRPILRNVTADIKRGTITALIGLNGSGKTTLLRALVNEYPHKGEIKFHCGHDHSKPYPEAIGYVPQRLTLDARLPLTVGDFLALTLSRRPLFFGISKRTAAKSLEMLKRVDVDNCLNRPVEGLSGGQLQRVLLALALEPQPELLLLDEPAAGIDFGGLKKFYDLIATINRETGVTVLLVSHDLNMVQAHAHDVLCLRGGAIQCQGPPGEVLTPINMSLVFGAEMSLFPHRFSS</sequence>
<proteinExistence type="predicted"/>
<protein>
    <submittedName>
        <fullName evidence="5">ABC transporter</fullName>
    </submittedName>
</protein>
<evidence type="ECO:0000259" key="4">
    <source>
        <dbReference type="PROSITE" id="PS50893"/>
    </source>
</evidence>
<dbReference type="RefSeq" id="WP_109570901.1">
    <property type="nucleotide sequence ID" value="NZ_CP025958.1"/>
</dbReference>
<keyword evidence="1" id="KW-0813">Transport</keyword>
<dbReference type="OrthoDB" id="9806726at2"/>
<name>A0A2Z3GX40_9BACT</name>
<dbReference type="SMART" id="SM00382">
    <property type="entry name" value="AAA"/>
    <property type="match status" value="1"/>
</dbReference>
<dbReference type="InterPro" id="IPR003593">
    <property type="entry name" value="AAA+_ATPase"/>
</dbReference>
<dbReference type="Gene3D" id="3.40.50.300">
    <property type="entry name" value="P-loop containing nucleotide triphosphate hydrolases"/>
    <property type="match status" value="1"/>
</dbReference>
<accession>A0A2Z3GX40</accession>
<dbReference type="KEGG" id="gog:C1280_09360"/>
<dbReference type="InterPro" id="IPR003439">
    <property type="entry name" value="ABC_transporter-like_ATP-bd"/>
</dbReference>
<dbReference type="InterPro" id="IPR050153">
    <property type="entry name" value="Metal_Ion_Import_ABC"/>
</dbReference>
<evidence type="ECO:0000256" key="2">
    <source>
        <dbReference type="ARBA" id="ARBA00022741"/>
    </source>
</evidence>
<dbReference type="Proteomes" id="UP000245802">
    <property type="component" value="Chromosome"/>
</dbReference>
<dbReference type="PANTHER" id="PTHR42734">
    <property type="entry name" value="METAL TRANSPORT SYSTEM ATP-BINDING PROTEIN TM_0124-RELATED"/>
    <property type="match status" value="1"/>
</dbReference>
<dbReference type="SUPFAM" id="SSF52540">
    <property type="entry name" value="P-loop containing nucleoside triphosphate hydrolases"/>
    <property type="match status" value="1"/>
</dbReference>
<reference evidence="5 6" key="1">
    <citation type="submission" date="2018-01" db="EMBL/GenBank/DDBJ databases">
        <title>G. obscuriglobus.</title>
        <authorList>
            <person name="Franke J."/>
            <person name="Blomberg W."/>
            <person name="Selmecki A."/>
        </authorList>
    </citation>
    <scope>NUCLEOTIDE SEQUENCE [LARGE SCALE GENOMIC DNA]</scope>
    <source>
        <strain evidence="5 6">DSM 5831</strain>
    </source>
</reference>
<dbReference type="InterPro" id="IPR017871">
    <property type="entry name" value="ABC_transporter-like_CS"/>
</dbReference>
<evidence type="ECO:0000256" key="1">
    <source>
        <dbReference type="ARBA" id="ARBA00022448"/>
    </source>
</evidence>
<feature type="domain" description="ABC transporter" evidence="4">
    <location>
        <begin position="12"/>
        <end position="245"/>
    </location>
</feature>
<evidence type="ECO:0000313" key="5">
    <source>
        <dbReference type="EMBL" id="AWM37211.1"/>
    </source>
</evidence>
<dbReference type="PANTHER" id="PTHR42734:SF7">
    <property type="entry name" value="ATP-BINDING COMPONENT OF ABC TRANSPORTER-RELATED"/>
    <property type="match status" value="1"/>
</dbReference>
<gene>
    <name evidence="5" type="ORF">C1280_09360</name>
</gene>
<dbReference type="InterPro" id="IPR027417">
    <property type="entry name" value="P-loop_NTPase"/>
</dbReference>
<keyword evidence="2" id="KW-0547">Nucleotide-binding</keyword>
<dbReference type="AlphaFoldDB" id="A0A2Z3GX40"/>
<dbReference type="PROSITE" id="PS00211">
    <property type="entry name" value="ABC_TRANSPORTER_1"/>
    <property type="match status" value="1"/>
</dbReference>
<keyword evidence="6" id="KW-1185">Reference proteome</keyword>
<dbReference type="GO" id="GO:0016887">
    <property type="term" value="F:ATP hydrolysis activity"/>
    <property type="evidence" value="ECO:0007669"/>
    <property type="project" value="InterPro"/>
</dbReference>
<evidence type="ECO:0000256" key="3">
    <source>
        <dbReference type="ARBA" id="ARBA00022840"/>
    </source>
</evidence>
<keyword evidence="3" id="KW-0067">ATP-binding</keyword>
<dbReference type="EMBL" id="CP025958">
    <property type="protein sequence ID" value="AWM37211.1"/>
    <property type="molecule type" value="Genomic_DNA"/>
</dbReference>
<evidence type="ECO:0000313" key="6">
    <source>
        <dbReference type="Proteomes" id="UP000245802"/>
    </source>
</evidence>
<dbReference type="Pfam" id="PF00005">
    <property type="entry name" value="ABC_tran"/>
    <property type="match status" value="1"/>
</dbReference>
<organism evidence="5 6">
    <name type="scientific">Gemmata obscuriglobus</name>
    <dbReference type="NCBI Taxonomy" id="114"/>
    <lineage>
        <taxon>Bacteria</taxon>
        <taxon>Pseudomonadati</taxon>
        <taxon>Planctomycetota</taxon>
        <taxon>Planctomycetia</taxon>
        <taxon>Gemmatales</taxon>
        <taxon>Gemmataceae</taxon>
        <taxon>Gemmata</taxon>
    </lineage>
</organism>
<dbReference type="GO" id="GO:0005524">
    <property type="term" value="F:ATP binding"/>
    <property type="evidence" value="ECO:0007669"/>
    <property type="project" value="UniProtKB-KW"/>
</dbReference>
<dbReference type="PROSITE" id="PS50893">
    <property type="entry name" value="ABC_TRANSPORTER_2"/>
    <property type="match status" value="1"/>
</dbReference>